<proteinExistence type="predicted"/>
<dbReference type="AlphaFoldDB" id="A0A382H7W2"/>
<accession>A0A382H7W2</accession>
<organism evidence="1">
    <name type="scientific">marine metagenome</name>
    <dbReference type="NCBI Taxonomy" id="408172"/>
    <lineage>
        <taxon>unclassified sequences</taxon>
        <taxon>metagenomes</taxon>
        <taxon>ecological metagenomes</taxon>
    </lineage>
</organism>
<feature type="non-terminal residue" evidence="1">
    <location>
        <position position="475"/>
    </location>
</feature>
<sequence>NKVQFLQAGTHRQVPMNLLKERLQAPTRTTDNDLVPLDKVNRAQNSNGSVRDDLWDLTHVDDFAEWYLGSGDQDDTMAVAFTPAAPCIVREVYHQWFDGGNVIAFGAMLSDEAIENTTDGASTNWPRGWAPWSPIGELMTPPTPNTIEDYVDDWSLLLDIGIVDDEFIVGDSTDINVVETFLIVIVKGGEGPHPLASDVPDETYLWFGGPWTDPDGDITTPDGDWGPGYAWGSYQSSASMADGLIDNMIVVKVEYPWGAPLAIQSMNQLNNTYDRGLFMPPPPGNTVTVSADLFDDVDDASGMAIDGNDEVVAHYSFQGVTTDLALTADDVGADGNGIYTFDIFYANANPGDVIEYWITATDNDGLASESMHLNFQIKEPINPDADLLVIRDRVSDRQRNLVEQVLDDNNFVYEIWDTFLENGIDGSIINFGWDNIFSYGWGNMTVPVIADDPLGDDPGYSGFIDGGGNLLLIDM</sequence>
<evidence type="ECO:0000313" key="1">
    <source>
        <dbReference type="EMBL" id="SVB83374.1"/>
    </source>
</evidence>
<protein>
    <submittedName>
        <fullName evidence="1">Uncharacterized protein</fullName>
    </submittedName>
</protein>
<feature type="non-terminal residue" evidence="1">
    <location>
        <position position="1"/>
    </location>
</feature>
<reference evidence="1" key="1">
    <citation type="submission" date="2018-05" db="EMBL/GenBank/DDBJ databases">
        <authorList>
            <person name="Lanie J.A."/>
            <person name="Ng W.-L."/>
            <person name="Kazmierczak K.M."/>
            <person name="Andrzejewski T.M."/>
            <person name="Davidsen T.M."/>
            <person name="Wayne K.J."/>
            <person name="Tettelin H."/>
            <person name="Glass J.I."/>
            <person name="Rusch D."/>
            <person name="Podicherti R."/>
            <person name="Tsui H.-C.T."/>
            <person name="Winkler M.E."/>
        </authorList>
    </citation>
    <scope>NUCLEOTIDE SEQUENCE</scope>
</reference>
<gene>
    <name evidence="1" type="ORF">METZ01_LOCUS236228</name>
</gene>
<name>A0A382H7W2_9ZZZZ</name>
<dbReference type="EMBL" id="UINC01059688">
    <property type="protein sequence ID" value="SVB83374.1"/>
    <property type="molecule type" value="Genomic_DNA"/>
</dbReference>